<evidence type="ECO:0000313" key="2">
    <source>
        <dbReference type="EMBL" id="EWS72666.1"/>
    </source>
</evidence>
<keyword evidence="1 2" id="KW-0812">Transmembrane</keyword>
<dbReference type="GeneID" id="24440426"/>
<protein>
    <submittedName>
        <fullName evidence="2">Transmembrane protein, putative</fullName>
    </submittedName>
</protein>
<dbReference type="KEGG" id="tet:TTHERM_000727709"/>
<dbReference type="InParanoid" id="W7XF94"/>
<keyword evidence="3" id="KW-1185">Reference proteome</keyword>
<evidence type="ECO:0000313" key="3">
    <source>
        <dbReference type="Proteomes" id="UP000009168"/>
    </source>
</evidence>
<evidence type="ECO:0000256" key="1">
    <source>
        <dbReference type="SAM" id="Phobius"/>
    </source>
</evidence>
<dbReference type="RefSeq" id="XP_012654791.1">
    <property type="nucleotide sequence ID" value="XM_012799337.1"/>
</dbReference>
<name>W7XF94_TETTS</name>
<keyword evidence="1" id="KW-0472">Membrane</keyword>
<accession>W7XF94</accession>
<keyword evidence="1" id="KW-1133">Transmembrane helix</keyword>
<dbReference type="AlphaFoldDB" id="W7XF94"/>
<dbReference type="EMBL" id="GG662537">
    <property type="protein sequence ID" value="EWS72666.1"/>
    <property type="molecule type" value="Genomic_DNA"/>
</dbReference>
<organism evidence="2 3">
    <name type="scientific">Tetrahymena thermophila (strain SB210)</name>
    <dbReference type="NCBI Taxonomy" id="312017"/>
    <lineage>
        <taxon>Eukaryota</taxon>
        <taxon>Sar</taxon>
        <taxon>Alveolata</taxon>
        <taxon>Ciliophora</taxon>
        <taxon>Intramacronucleata</taxon>
        <taxon>Oligohymenophorea</taxon>
        <taxon>Hymenostomatida</taxon>
        <taxon>Tetrahymenina</taxon>
        <taxon>Tetrahymenidae</taxon>
        <taxon>Tetrahymena</taxon>
    </lineage>
</organism>
<proteinExistence type="predicted"/>
<gene>
    <name evidence="2" type="ORF">TTHERM_000727709</name>
</gene>
<feature type="transmembrane region" description="Helical" evidence="1">
    <location>
        <begin position="7"/>
        <end position="25"/>
    </location>
</feature>
<sequence length="237" mass="28429">MCQFFRMKLFVFILLFYSYILLIIINSNQSDQIQGKYSIQSTHYLLNQVCYLLNQRICCKNFLKKLLSQWQIHLKILCFKSAQQRRVKLSQTKMIFHLINLKLINHMILQFFLIKQQIIFDLSFLIGYGNQYHALFINRNFINNFRFQKKMNLILQNISCLNFQFDATHQSLIHLNYLLLLYSIDITKTKEPQKLTQSISQSLESDFFMKKQKFLSSHFSLKKFIDHLNINATDLDI</sequence>
<reference evidence="3" key="1">
    <citation type="journal article" date="2006" name="PLoS Biol.">
        <title>Macronuclear genome sequence of the ciliate Tetrahymena thermophila, a model eukaryote.</title>
        <authorList>
            <person name="Eisen J.A."/>
            <person name="Coyne R.S."/>
            <person name="Wu M."/>
            <person name="Wu D."/>
            <person name="Thiagarajan M."/>
            <person name="Wortman J.R."/>
            <person name="Badger J.H."/>
            <person name="Ren Q."/>
            <person name="Amedeo P."/>
            <person name="Jones K.M."/>
            <person name="Tallon L.J."/>
            <person name="Delcher A.L."/>
            <person name="Salzberg S.L."/>
            <person name="Silva J.C."/>
            <person name="Haas B.J."/>
            <person name="Majoros W.H."/>
            <person name="Farzad M."/>
            <person name="Carlton J.M."/>
            <person name="Smith R.K. Jr."/>
            <person name="Garg J."/>
            <person name="Pearlman R.E."/>
            <person name="Karrer K.M."/>
            <person name="Sun L."/>
            <person name="Manning G."/>
            <person name="Elde N.C."/>
            <person name="Turkewitz A.P."/>
            <person name="Asai D.J."/>
            <person name="Wilkes D.E."/>
            <person name="Wang Y."/>
            <person name="Cai H."/>
            <person name="Collins K."/>
            <person name="Stewart B.A."/>
            <person name="Lee S.R."/>
            <person name="Wilamowska K."/>
            <person name="Weinberg Z."/>
            <person name="Ruzzo W.L."/>
            <person name="Wloga D."/>
            <person name="Gaertig J."/>
            <person name="Frankel J."/>
            <person name="Tsao C.-C."/>
            <person name="Gorovsky M.A."/>
            <person name="Keeling P.J."/>
            <person name="Waller R.F."/>
            <person name="Patron N.J."/>
            <person name="Cherry J.M."/>
            <person name="Stover N.A."/>
            <person name="Krieger C.J."/>
            <person name="del Toro C."/>
            <person name="Ryder H.F."/>
            <person name="Williamson S.C."/>
            <person name="Barbeau R.A."/>
            <person name="Hamilton E.P."/>
            <person name="Orias E."/>
        </authorList>
    </citation>
    <scope>NUCLEOTIDE SEQUENCE [LARGE SCALE GENOMIC DNA]</scope>
    <source>
        <strain evidence="3">SB210</strain>
    </source>
</reference>
<dbReference type="Proteomes" id="UP000009168">
    <property type="component" value="Unassembled WGS sequence"/>
</dbReference>